<dbReference type="GO" id="GO:0043409">
    <property type="term" value="P:negative regulation of MAPK cascade"/>
    <property type="evidence" value="ECO:0007669"/>
    <property type="project" value="TreeGrafter"/>
</dbReference>
<comment type="catalytic activity">
    <reaction evidence="4 7">
        <text>O-phospho-L-seryl-[protein] + H2O = L-seryl-[protein] + phosphate</text>
        <dbReference type="Rhea" id="RHEA:20629"/>
        <dbReference type="Rhea" id="RHEA-COMP:9863"/>
        <dbReference type="Rhea" id="RHEA-COMP:11604"/>
        <dbReference type="ChEBI" id="CHEBI:15377"/>
        <dbReference type="ChEBI" id="CHEBI:29999"/>
        <dbReference type="ChEBI" id="CHEBI:43474"/>
        <dbReference type="ChEBI" id="CHEBI:83421"/>
        <dbReference type="EC" id="3.1.3.16"/>
    </reaction>
</comment>
<keyword evidence="11" id="KW-1185">Reference proteome</keyword>
<dbReference type="Ensembl" id="ENSPMGT00000004305.1">
    <property type="protein sequence ID" value="ENSPMGP00000004057.1"/>
    <property type="gene ID" value="ENSPMGG00000003467.1"/>
</dbReference>
<comment type="catalytic activity">
    <reaction evidence="7">
        <text>O-phospho-L-tyrosyl-[protein] + H2O = L-tyrosyl-[protein] + phosphate</text>
        <dbReference type="Rhea" id="RHEA:10684"/>
        <dbReference type="Rhea" id="RHEA-COMP:10136"/>
        <dbReference type="Rhea" id="RHEA-COMP:20101"/>
        <dbReference type="ChEBI" id="CHEBI:15377"/>
        <dbReference type="ChEBI" id="CHEBI:43474"/>
        <dbReference type="ChEBI" id="CHEBI:46858"/>
        <dbReference type="ChEBI" id="CHEBI:61978"/>
        <dbReference type="EC" id="3.1.3.48"/>
    </reaction>
</comment>
<dbReference type="InterPro" id="IPR000387">
    <property type="entry name" value="Tyr_Pase_dom"/>
</dbReference>
<dbReference type="GO" id="GO:0004722">
    <property type="term" value="F:protein serine/threonine phosphatase activity"/>
    <property type="evidence" value="ECO:0007669"/>
    <property type="project" value="UniProtKB-EC"/>
</dbReference>
<organism evidence="10 11">
    <name type="scientific">Periophthalmus magnuspinnatus</name>
    <dbReference type="NCBI Taxonomy" id="409849"/>
    <lineage>
        <taxon>Eukaryota</taxon>
        <taxon>Metazoa</taxon>
        <taxon>Chordata</taxon>
        <taxon>Craniata</taxon>
        <taxon>Vertebrata</taxon>
        <taxon>Euteleostomi</taxon>
        <taxon>Actinopterygii</taxon>
        <taxon>Neopterygii</taxon>
        <taxon>Teleostei</taxon>
        <taxon>Neoteleostei</taxon>
        <taxon>Acanthomorphata</taxon>
        <taxon>Gobiaria</taxon>
        <taxon>Gobiiformes</taxon>
        <taxon>Gobioidei</taxon>
        <taxon>Gobiidae</taxon>
        <taxon>Oxudercinae</taxon>
        <taxon>Periophthalmus</taxon>
    </lineage>
</organism>
<evidence type="ECO:0000256" key="5">
    <source>
        <dbReference type="ARBA" id="ARBA00048336"/>
    </source>
</evidence>
<feature type="domain" description="Tyrosine-protein phosphatase" evidence="8">
    <location>
        <begin position="10"/>
        <end position="160"/>
    </location>
</feature>
<dbReference type="GO" id="GO:0033549">
    <property type="term" value="F:MAP kinase phosphatase activity"/>
    <property type="evidence" value="ECO:0007669"/>
    <property type="project" value="TreeGrafter"/>
</dbReference>
<dbReference type="InterPro" id="IPR020422">
    <property type="entry name" value="TYR_PHOSPHATASE_DUAL_dom"/>
</dbReference>
<dbReference type="EC" id="3.1.3.48" evidence="7"/>
<evidence type="ECO:0000259" key="8">
    <source>
        <dbReference type="PROSITE" id="PS50054"/>
    </source>
</evidence>
<comment type="similarity">
    <text evidence="1 7">Belongs to the protein-tyrosine phosphatase family. Non-receptor class dual specificity subfamily.</text>
</comment>
<evidence type="ECO:0000259" key="9">
    <source>
        <dbReference type="PROSITE" id="PS50056"/>
    </source>
</evidence>
<name>A0A3B3ZHM0_9GOBI</name>
<sequence length="166" mass="18308">TISYNVQKHTCSFILSEQRVSFTIPLSVAKDIALLQDLRVSHIVNAAHGTERIDTGPGYYSDAGVVYLGVAADDSKDFDISGFFSDTAEFIHSALNQNGVVLVHCARGISRSAALVLSFLMIKRGLSLMEALQTVRKHRNILPNAGFLNQLRQLDTALHQHRTERS</sequence>
<dbReference type="PRINTS" id="PR01909">
    <property type="entry name" value="ADSPHPHTASEA"/>
</dbReference>
<evidence type="ECO:0000256" key="6">
    <source>
        <dbReference type="PIRSR" id="PIRSR620405-1"/>
    </source>
</evidence>
<comment type="catalytic activity">
    <reaction evidence="5 7">
        <text>O-phospho-L-threonyl-[protein] + H2O = L-threonyl-[protein] + phosphate</text>
        <dbReference type="Rhea" id="RHEA:47004"/>
        <dbReference type="Rhea" id="RHEA-COMP:11060"/>
        <dbReference type="Rhea" id="RHEA-COMP:11605"/>
        <dbReference type="ChEBI" id="CHEBI:15377"/>
        <dbReference type="ChEBI" id="CHEBI:30013"/>
        <dbReference type="ChEBI" id="CHEBI:43474"/>
        <dbReference type="ChEBI" id="CHEBI:61977"/>
        <dbReference type="EC" id="3.1.3.16"/>
    </reaction>
</comment>
<dbReference type="PROSITE" id="PS50054">
    <property type="entry name" value="TYR_PHOSPHATASE_DUAL"/>
    <property type="match status" value="1"/>
</dbReference>
<dbReference type="GO" id="GO:0005737">
    <property type="term" value="C:cytoplasm"/>
    <property type="evidence" value="ECO:0007669"/>
    <property type="project" value="TreeGrafter"/>
</dbReference>
<evidence type="ECO:0000256" key="7">
    <source>
        <dbReference type="RuleBase" id="RU366038"/>
    </source>
</evidence>
<dbReference type="GO" id="GO:0008138">
    <property type="term" value="F:protein tyrosine/serine/threonine phosphatase activity"/>
    <property type="evidence" value="ECO:0007669"/>
    <property type="project" value="UniProtKB-UniRule"/>
</dbReference>
<dbReference type="EC" id="3.1.3.16" evidence="7"/>
<dbReference type="InterPro" id="IPR000340">
    <property type="entry name" value="Dual-sp_phosphatase_cat-dom"/>
</dbReference>
<reference evidence="10" key="1">
    <citation type="submission" date="2025-08" db="UniProtKB">
        <authorList>
            <consortium name="Ensembl"/>
        </authorList>
    </citation>
    <scope>IDENTIFICATION</scope>
</reference>
<dbReference type="Gene3D" id="3.90.190.10">
    <property type="entry name" value="Protein tyrosine phosphatase superfamily"/>
    <property type="match status" value="1"/>
</dbReference>
<dbReference type="PANTHER" id="PTHR45682:SF10">
    <property type="entry name" value="DUAL SPECIFICITY PROTEIN PHOSPHATASE 13 ISOFORM B"/>
    <property type="match status" value="1"/>
</dbReference>
<protein>
    <recommendedName>
        <fullName evidence="7">Dual specificity protein phosphatase</fullName>
        <ecNumber evidence="7">3.1.3.16</ecNumber>
        <ecNumber evidence="7">3.1.3.48</ecNumber>
    </recommendedName>
</protein>
<feature type="domain" description="Tyrosine specific protein phosphatases" evidence="9">
    <location>
        <begin position="81"/>
        <end position="139"/>
    </location>
</feature>
<dbReference type="InterPro" id="IPR020405">
    <property type="entry name" value="Atypical_DUSP_subfamA"/>
</dbReference>
<evidence type="ECO:0000256" key="2">
    <source>
        <dbReference type="ARBA" id="ARBA00022801"/>
    </source>
</evidence>
<dbReference type="AlphaFoldDB" id="A0A3B3ZHM0"/>
<dbReference type="PROSITE" id="PS50056">
    <property type="entry name" value="TYR_PHOSPHATASE_2"/>
    <property type="match status" value="1"/>
</dbReference>
<feature type="active site" description="Phosphocysteine intermediate" evidence="6">
    <location>
        <position position="105"/>
    </location>
</feature>
<dbReference type="PRINTS" id="PR01908">
    <property type="entry name" value="ADSPHPHTASE"/>
</dbReference>
<evidence type="ECO:0000256" key="4">
    <source>
        <dbReference type="ARBA" id="ARBA00047761"/>
    </source>
</evidence>
<dbReference type="PANTHER" id="PTHR45682">
    <property type="entry name" value="AGAP008228-PA"/>
    <property type="match status" value="1"/>
</dbReference>
<dbReference type="Proteomes" id="UP000261520">
    <property type="component" value="Unplaced"/>
</dbReference>
<accession>A0A3B3ZHM0</accession>
<dbReference type="GO" id="GO:0004725">
    <property type="term" value="F:protein tyrosine phosphatase activity"/>
    <property type="evidence" value="ECO:0007669"/>
    <property type="project" value="UniProtKB-EC"/>
</dbReference>
<evidence type="ECO:0000256" key="3">
    <source>
        <dbReference type="ARBA" id="ARBA00022912"/>
    </source>
</evidence>
<dbReference type="PROSITE" id="PS00383">
    <property type="entry name" value="TYR_PHOSPHATASE_1"/>
    <property type="match status" value="1"/>
</dbReference>
<dbReference type="SMART" id="SM00195">
    <property type="entry name" value="DSPc"/>
    <property type="match status" value="1"/>
</dbReference>
<comment type="function">
    <text evidence="7">Dual specificity phosphatase able to dephosphorylate phosphotyrosine, phosphoserine and phosphothreonine residues, with a preference for phosphotyrosine as a substrate.</text>
</comment>
<dbReference type="InterPro" id="IPR016130">
    <property type="entry name" value="Tyr_Pase_AS"/>
</dbReference>
<reference evidence="10" key="2">
    <citation type="submission" date="2025-09" db="UniProtKB">
        <authorList>
            <consortium name="Ensembl"/>
        </authorList>
    </citation>
    <scope>IDENTIFICATION</scope>
</reference>
<dbReference type="STRING" id="409849.ENSPMGP00000004057"/>
<proteinExistence type="inferred from homology"/>
<dbReference type="Pfam" id="PF00782">
    <property type="entry name" value="DSPc"/>
    <property type="match status" value="1"/>
</dbReference>
<evidence type="ECO:0000313" key="11">
    <source>
        <dbReference type="Proteomes" id="UP000261520"/>
    </source>
</evidence>
<dbReference type="InterPro" id="IPR029021">
    <property type="entry name" value="Prot-tyrosine_phosphatase-like"/>
</dbReference>
<keyword evidence="2 7" id="KW-0378">Hydrolase</keyword>
<evidence type="ECO:0000256" key="1">
    <source>
        <dbReference type="ARBA" id="ARBA00008601"/>
    </source>
</evidence>
<evidence type="ECO:0000313" key="10">
    <source>
        <dbReference type="Ensembl" id="ENSPMGP00000004057.1"/>
    </source>
</evidence>
<dbReference type="SUPFAM" id="SSF52799">
    <property type="entry name" value="(Phosphotyrosine protein) phosphatases II"/>
    <property type="match status" value="1"/>
</dbReference>
<keyword evidence="3 7" id="KW-0904">Protein phosphatase</keyword>